<evidence type="ECO:0000256" key="5">
    <source>
        <dbReference type="ARBA" id="ARBA00023237"/>
    </source>
</evidence>
<evidence type="ECO:0000259" key="6">
    <source>
        <dbReference type="Pfam" id="PF07980"/>
    </source>
</evidence>
<evidence type="ECO:0000259" key="7">
    <source>
        <dbReference type="Pfam" id="PF14322"/>
    </source>
</evidence>
<keyword evidence="9" id="KW-1185">Reference proteome</keyword>
<evidence type="ECO:0000256" key="4">
    <source>
        <dbReference type="ARBA" id="ARBA00023136"/>
    </source>
</evidence>
<dbReference type="Gene3D" id="1.25.40.390">
    <property type="match status" value="1"/>
</dbReference>
<dbReference type="RefSeq" id="WP_377137148.1">
    <property type="nucleotide sequence ID" value="NZ_JBHTIA010000002.1"/>
</dbReference>
<dbReference type="Proteomes" id="UP001597073">
    <property type="component" value="Unassembled WGS sequence"/>
</dbReference>
<evidence type="ECO:0000313" key="9">
    <source>
        <dbReference type="Proteomes" id="UP001597073"/>
    </source>
</evidence>
<evidence type="ECO:0000256" key="2">
    <source>
        <dbReference type="ARBA" id="ARBA00006275"/>
    </source>
</evidence>
<dbReference type="Pfam" id="PF07980">
    <property type="entry name" value="SusD_RagB"/>
    <property type="match status" value="1"/>
</dbReference>
<dbReference type="Pfam" id="PF14322">
    <property type="entry name" value="SusD-like_3"/>
    <property type="match status" value="1"/>
</dbReference>
<dbReference type="InterPro" id="IPR012944">
    <property type="entry name" value="SusD_RagB_dom"/>
</dbReference>
<evidence type="ECO:0000313" key="8">
    <source>
        <dbReference type="EMBL" id="MFD0763251.1"/>
    </source>
</evidence>
<dbReference type="CDD" id="cd08977">
    <property type="entry name" value="SusD"/>
    <property type="match status" value="1"/>
</dbReference>
<dbReference type="InterPro" id="IPR033985">
    <property type="entry name" value="SusD-like_N"/>
</dbReference>
<dbReference type="InterPro" id="IPR011990">
    <property type="entry name" value="TPR-like_helical_dom_sf"/>
</dbReference>
<sequence length="514" mass="56837">MKKTIYTTLLILALVSCKKDTLNLVPQTQLSSGSFYKDAAQFNQALTGAYTYLRGIAFMGIYMDEMRSDNTFFTFYSADRGTGTSAEAYAEFIDNGTTSQEPNTPGNRYGNAYSGIAAVNTILTQLNNSSLSSAEKNQITGEALFLRAFYYYDLVTHYGGVPLQLEQVTDVDGAFMPRSTADEVYKQIIGDLTSAMPNLPVAKTFPQTGRATQGAAKMLLAYAYMSEPTREYQKAEAALIDITKMNYSLLPDYTSVFDLSNKNSQESIFEVQYKMGNDGQQSDFAWRFIPKSSSAKLLIGIDVSNGGGSLRSGGWNVPTQELVDSYENGDKRLPASIGVVEGTLASEILTPTAVKSPVGYTPTAGVNFYYFVKKYLHPPYQVDWNTDDNFPVYRYSGALLLLAECLVAEGKAGEALPYLNRVRARAGLQALTVANKESVANEMRHELAFENHRWTDLIRNGMAIDALKAKGQRLKAINGWLLPGTFNVTQERLIYAIPFRELQINNKLTQNPGY</sequence>
<feature type="domain" description="RagB/SusD" evidence="6">
    <location>
        <begin position="265"/>
        <end position="514"/>
    </location>
</feature>
<dbReference type="PROSITE" id="PS51257">
    <property type="entry name" value="PROKAR_LIPOPROTEIN"/>
    <property type="match status" value="1"/>
</dbReference>
<comment type="similarity">
    <text evidence="2">Belongs to the SusD family.</text>
</comment>
<dbReference type="SUPFAM" id="SSF48452">
    <property type="entry name" value="TPR-like"/>
    <property type="match status" value="1"/>
</dbReference>
<proteinExistence type="inferred from homology"/>
<evidence type="ECO:0000256" key="1">
    <source>
        <dbReference type="ARBA" id="ARBA00004442"/>
    </source>
</evidence>
<keyword evidence="3" id="KW-0732">Signal</keyword>
<keyword evidence="5" id="KW-0998">Cell outer membrane</keyword>
<comment type="caution">
    <text evidence="8">The sequence shown here is derived from an EMBL/GenBank/DDBJ whole genome shotgun (WGS) entry which is preliminary data.</text>
</comment>
<evidence type="ECO:0000256" key="3">
    <source>
        <dbReference type="ARBA" id="ARBA00022729"/>
    </source>
</evidence>
<comment type="subcellular location">
    <subcellularLocation>
        <location evidence="1">Cell outer membrane</location>
    </subcellularLocation>
</comment>
<reference evidence="9" key="1">
    <citation type="journal article" date="2019" name="Int. J. Syst. Evol. Microbiol.">
        <title>The Global Catalogue of Microorganisms (GCM) 10K type strain sequencing project: providing services to taxonomists for standard genome sequencing and annotation.</title>
        <authorList>
            <consortium name="The Broad Institute Genomics Platform"/>
            <consortium name="The Broad Institute Genome Sequencing Center for Infectious Disease"/>
            <person name="Wu L."/>
            <person name="Ma J."/>
        </authorList>
    </citation>
    <scope>NUCLEOTIDE SEQUENCE [LARGE SCALE GENOMIC DNA]</scope>
    <source>
        <strain evidence="9">CCUG 60742</strain>
    </source>
</reference>
<feature type="domain" description="SusD-like N-terminal" evidence="7">
    <location>
        <begin position="87"/>
        <end position="224"/>
    </location>
</feature>
<organism evidence="8 9">
    <name type="scientific">Mucilaginibacter lutimaris</name>
    <dbReference type="NCBI Taxonomy" id="931629"/>
    <lineage>
        <taxon>Bacteria</taxon>
        <taxon>Pseudomonadati</taxon>
        <taxon>Bacteroidota</taxon>
        <taxon>Sphingobacteriia</taxon>
        <taxon>Sphingobacteriales</taxon>
        <taxon>Sphingobacteriaceae</taxon>
        <taxon>Mucilaginibacter</taxon>
    </lineage>
</organism>
<protein>
    <submittedName>
        <fullName evidence="8">RagB/SusD family nutrient uptake outer membrane protein</fullName>
    </submittedName>
</protein>
<gene>
    <name evidence="8" type="ORF">ACFQZI_00200</name>
</gene>
<keyword evidence="4" id="KW-0472">Membrane</keyword>
<dbReference type="EMBL" id="JBHTIA010000002">
    <property type="protein sequence ID" value="MFD0763251.1"/>
    <property type="molecule type" value="Genomic_DNA"/>
</dbReference>
<accession>A0ABW2ZBD2</accession>
<name>A0ABW2ZBD2_9SPHI</name>